<sequence length="61" mass="6918">MRPSTLHALQRAAELNRQGRFIEAVSIAEPAILAADSKECAEIRRWLADHRDDFADRKENG</sequence>
<organism evidence="1 2">
    <name type="scientific">Streptomyces botrytidirepellens</name>
    <dbReference type="NCBI Taxonomy" id="2486417"/>
    <lineage>
        <taxon>Bacteria</taxon>
        <taxon>Bacillati</taxon>
        <taxon>Actinomycetota</taxon>
        <taxon>Actinomycetes</taxon>
        <taxon>Kitasatosporales</taxon>
        <taxon>Streptomycetaceae</taxon>
        <taxon>Streptomyces</taxon>
    </lineage>
</organism>
<dbReference type="AlphaFoldDB" id="A0A3M8X6U2"/>
<gene>
    <name evidence="1" type="ORF">EEJ42_01715</name>
</gene>
<dbReference type="Proteomes" id="UP000275401">
    <property type="component" value="Unassembled WGS sequence"/>
</dbReference>
<dbReference type="RefSeq" id="WP_123098261.1">
    <property type="nucleotide sequence ID" value="NZ_RIBZ01000028.1"/>
</dbReference>
<evidence type="ECO:0000313" key="2">
    <source>
        <dbReference type="Proteomes" id="UP000275401"/>
    </source>
</evidence>
<dbReference type="EMBL" id="RIBZ01000028">
    <property type="protein sequence ID" value="RNG38112.1"/>
    <property type="molecule type" value="Genomic_DNA"/>
</dbReference>
<protein>
    <submittedName>
        <fullName evidence="1">Uncharacterized protein</fullName>
    </submittedName>
</protein>
<comment type="caution">
    <text evidence="1">The sequence shown here is derived from an EMBL/GenBank/DDBJ whole genome shotgun (WGS) entry which is preliminary data.</text>
</comment>
<evidence type="ECO:0000313" key="1">
    <source>
        <dbReference type="EMBL" id="RNG38112.1"/>
    </source>
</evidence>
<reference evidence="1 2" key="1">
    <citation type="submission" date="2018-11" db="EMBL/GenBank/DDBJ databases">
        <title>The Potential of Streptomyces as Biocontrol Agents against the Tomato grey mould, Botrytis cinerea (Gray mold) Frontiers in Microbiology.</title>
        <authorList>
            <person name="Li D."/>
        </authorList>
    </citation>
    <scope>NUCLEOTIDE SEQUENCE [LARGE SCALE GENOMIC DNA]</scope>
    <source>
        <strain evidence="1 2">NEAU-LD23</strain>
    </source>
</reference>
<keyword evidence="2" id="KW-1185">Reference proteome</keyword>
<proteinExistence type="predicted"/>
<accession>A0A3M8X6U2</accession>
<name>A0A3M8X6U2_9ACTN</name>